<evidence type="ECO:0000313" key="2">
    <source>
        <dbReference type="EMBL" id="KAG7846576.1"/>
    </source>
</evidence>
<comment type="caution">
    <text evidence="2">The sequence shown here is derived from an EMBL/GenBank/DDBJ whole genome shotgun (WGS) entry which is preliminary data.</text>
</comment>
<feature type="compositionally biased region" description="Basic and acidic residues" evidence="1">
    <location>
        <begin position="1"/>
        <end position="13"/>
    </location>
</feature>
<dbReference type="Proteomes" id="UP001197328">
    <property type="component" value="Unassembled WGS sequence"/>
</dbReference>
<accession>A0ABQ7RSM2</accession>
<organism evidence="2 3">
    <name type="scientific">Pichia angusta</name>
    <name type="common">Yeast</name>
    <name type="synonym">Hansenula polymorpha</name>
    <dbReference type="NCBI Taxonomy" id="870730"/>
    <lineage>
        <taxon>Eukaryota</taxon>
        <taxon>Fungi</taxon>
        <taxon>Dikarya</taxon>
        <taxon>Ascomycota</taxon>
        <taxon>Saccharomycotina</taxon>
        <taxon>Pichiomycetes</taxon>
        <taxon>Pichiales</taxon>
        <taxon>Pichiaceae</taxon>
        <taxon>Ogataea</taxon>
    </lineage>
</organism>
<reference evidence="2 3" key="1">
    <citation type="journal article" date="2021" name="G3 (Bethesda)">
        <title>Genomic diversity, chromosomal rearrangements, and interspecies hybridization in the ogataea polymorpha species complex.</title>
        <authorList>
            <person name="Hanson S.J."/>
            <person name="Cinneide E.O."/>
            <person name="Salzberg L.I."/>
            <person name="Wolfe K.H."/>
            <person name="McGowan J."/>
            <person name="Fitzpatrick D.A."/>
            <person name="Matlin K."/>
        </authorList>
    </citation>
    <scope>NUCLEOTIDE SEQUENCE [LARGE SCALE GENOMIC DNA]</scope>
    <source>
        <strain evidence="2">51-138</strain>
    </source>
</reference>
<keyword evidence="3" id="KW-1185">Reference proteome</keyword>
<evidence type="ECO:0000313" key="3">
    <source>
        <dbReference type="Proteomes" id="UP001197328"/>
    </source>
</evidence>
<feature type="region of interest" description="Disordered" evidence="1">
    <location>
        <begin position="1"/>
        <end position="66"/>
    </location>
</feature>
<name>A0ABQ7RSM2_PICAN</name>
<proteinExistence type="predicted"/>
<gene>
    <name evidence="2" type="ORF">KL940_004174</name>
</gene>
<evidence type="ECO:0000256" key="1">
    <source>
        <dbReference type="SAM" id="MobiDB-lite"/>
    </source>
</evidence>
<dbReference type="EMBL" id="JAHLVD010000012">
    <property type="protein sequence ID" value="KAG7846576.1"/>
    <property type="molecule type" value="Genomic_DNA"/>
</dbReference>
<protein>
    <submittedName>
        <fullName evidence="2">Uncharacterized protein</fullName>
    </submittedName>
</protein>
<sequence>MRTDQDSGLRCNRDQTALGRHAGHRRADRRADRRAVVLRTRSLPRSGGRPQENPVALITTPTFLRR</sequence>